<dbReference type="Pfam" id="PF02913">
    <property type="entry name" value="FAD-oxidase_C"/>
    <property type="match status" value="1"/>
</dbReference>
<comment type="cofactor">
    <cofactor evidence="7">
        <name>FAD</name>
        <dbReference type="ChEBI" id="CHEBI:57692"/>
    </cofactor>
</comment>
<evidence type="ECO:0000313" key="11">
    <source>
        <dbReference type="Proteomes" id="UP000318336"/>
    </source>
</evidence>
<feature type="binding site" evidence="7">
    <location>
        <begin position="138"/>
        <end position="144"/>
    </location>
    <ligand>
        <name>FAD</name>
        <dbReference type="ChEBI" id="CHEBI:57692"/>
    </ligand>
</feature>
<feature type="binding site" evidence="6">
    <location>
        <position position="408"/>
    </location>
    <ligand>
        <name>substrate</name>
    </ligand>
</feature>
<dbReference type="InterPro" id="IPR016167">
    <property type="entry name" value="FAD-bd_PCMH_sub1"/>
</dbReference>
<feature type="site" description="Important for enzyme activity" evidence="8">
    <location>
        <position position="322"/>
    </location>
</feature>
<feature type="active site" description="Proton donor/acceptor" evidence="5">
    <location>
        <position position="469"/>
    </location>
</feature>
<dbReference type="OrthoDB" id="9811557at2"/>
<dbReference type="PANTHER" id="PTHR46568">
    <property type="entry name" value="ALKYLDIHYDROXYACETONEPHOSPHATE SYNTHASE, PEROXISOMAL"/>
    <property type="match status" value="1"/>
</dbReference>
<dbReference type="Proteomes" id="UP000318336">
    <property type="component" value="Unassembled WGS sequence"/>
</dbReference>
<accession>A0A542XDA3</accession>
<dbReference type="Gene3D" id="3.30.465.10">
    <property type="match status" value="1"/>
</dbReference>
<dbReference type="SUPFAM" id="SSF56176">
    <property type="entry name" value="FAD-binding/transporter-associated domain-like"/>
    <property type="match status" value="1"/>
</dbReference>
<proteinExistence type="inferred from homology"/>
<keyword evidence="3 7" id="KW-0274">FAD</keyword>
<keyword evidence="2" id="KW-0285">Flavoprotein</keyword>
<dbReference type="GO" id="GO:0008610">
    <property type="term" value="P:lipid biosynthetic process"/>
    <property type="evidence" value="ECO:0007669"/>
    <property type="project" value="InterPro"/>
</dbReference>
<comment type="caution">
    <text evidence="10">The sequence shown here is derived from an EMBL/GenBank/DDBJ whole genome shotgun (WGS) entry which is preliminary data.</text>
</comment>
<dbReference type="InterPro" id="IPR025650">
    <property type="entry name" value="Alkyl-DHAP_Synthase"/>
</dbReference>
<dbReference type="PANTHER" id="PTHR46568:SF1">
    <property type="entry name" value="ALKYLDIHYDROXYACETONEPHOSPHATE SYNTHASE, PEROXISOMAL"/>
    <property type="match status" value="1"/>
</dbReference>
<dbReference type="GO" id="GO:0008609">
    <property type="term" value="F:alkylglycerone-phosphate synthase activity"/>
    <property type="evidence" value="ECO:0007669"/>
    <property type="project" value="InterPro"/>
</dbReference>
<protein>
    <submittedName>
        <fullName evidence="10">Alkyldihydroxyacetonephosphate synthase</fullName>
    </submittedName>
</protein>
<dbReference type="SUPFAM" id="SSF55103">
    <property type="entry name" value="FAD-linked oxidases, C-terminal domain"/>
    <property type="match status" value="1"/>
</dbReference>
<evidence type="ECO:0000259" key="9">
    <source>
        <dbReference type="PROSITE" id="PS51387"/>
    </source>
</evidence>
<dbReference type="GO" id="GO:0071949">
    <property type="term" value="F:FAD binding"/>
    <property type="evidence" value="ECO:0007669"/>
    <property type="project" value="InterPro"/>
</dbReference>
<dbReference type="InterPro" id="IPR016171">
    <property type="entry name" value="Vanillyl_alc_oxidase_C-sub2"/>
</dbReference>
<evidence type="ECO:0000256" key="2">
    <source>
        <dbReference type="ARBA" id="ARBA00022630"/>
    </source>
</evidence>
<dbReference type="Gene3D" id="1.10.45.10">
    <property type="entry name" value="Vanillyl-alcohol Oxidase, Chain A, domain 4"/>
    <property type="match status" value="1"/>
</dbReference>
<evidence type="ECO:0000256" key="8">
    <source>
        <dbReference type="PIRSR" id="PIRSR625650-4"/>
    </source>
</evidence>
<gene>
    <name evidence="10" type="ORF">FB554_1938</name>
</gene>
<dbReference type="InterPro" id="IPR016164">
    <property type="entry name" value="FAD-linked_Oxase-like_C"/>
</dbReference>
<dbReference type="Gene3D" id="3.30.70.3450">
    <property type="match status" value="1"/>
</dbReference>
<feature type="domain" description="FAD-binding PCMH-type" evidence="9">
    <location>
        <begin position="106"/>
        <end position="287"/>
    </location>
</feature>
<dbReference type="Pfam" id="PF01565">
    <property type="entry name" value="FAD_binding_4"/>
    <property type="match status" value="1"/>
</dbReference>
<dbReference type="Gene3D" id="3.30.300.330">
    <property type="match status" value="1"/>
</dbReference>
<comment type="similarity">
    <text evidence="1">Belongs to the FAD-binding oxidoreductase/transferase type 4 family.</text>
</comment>
<evidence type="ECO:0000256" key="1">
    <source>
        <dbReference type="ARBA" id="ARBA00008000"/>
    </source>
</evidence>
<dbReference type="InterPro" id="IPR004113">
    <property type="entry name" value="FAD-bd_oxidored_4_C"/>
</dbReference>
<dbReference type="InterPro" id="IPR006094">
    <property type="entry name" value="Oxid_FAD_bind_N"/>
</dbReference>
<dbReference type="InterPro" id="IPR016169">
    <property type="entry name" value="FAD-bd_PCMH_sub2"/>
</dbReference>
<keyword evidence="4" id="KW-0560">Oxidoreductase</keyword>
<dbReference type="InterPro" id="IPR016166">
    <property type="entry name" value="FAD-bd_PCMH"/>
</dbReference>
<dbReference type="EMBL" id="VFOK01000001">
    <property type="protein sequence ID" value="TQL33785.1"/>
    <property type="molecule type" value="Genomic_DNA"/>
</dbReference>
<evidence type="ECO:0000256" key="4">
    <source>
        <dbReference type="ARBA" id="ARBA00023002"/>
    </source>
</evidence>
<dbReference type="InterPro" id="IPR036318">
    <property type="entry name" value="FAD-bd_PCMH-like_sf"/>
</dbReference>
<feature type="binding site" evidence="7">
    <location>
        <begin position="271"/>
        <end position="277"/>
    </location>
    <ligand>
        <name>FAD</name>
        <dbReference type="ChEBI" id="CHEBI:57692"/>
    </ligand>
</feature>
<evidence type="ECO:0000313" key="10">
    <source>
        <dbReference type="EMBL" id="TQL33785.1"/>
    </source>
</evidence>
<evidence type="ECO:0000256" key="6">
    <source>
        <dbReference type="PIRSR" id="PIRSR625650-2"/>
    </source>
</evidence>
<sequence>MTSELPPVPPRSVWWGWGAADADRSLSGAGLALLGRELGRPVDAVDEPPVDLPAVRLPDRLLAPSARAALTAVVGEEHVRTDAEARVEHAGGKSYRDLVRARGGDADEAPDAVVLPADADQVAQVLRVCAEHDLAVVPFGGGTSVVGGVQALRGDHAGVVTLDLRRLDGLVDLDPVSRTATFGAGVRGPEAERLLAAHDLTLGHFPQSFEQATLGGFAATRSSGQASSGYGRFDDMVLAATVVTPEGELRVGGFPGTAAGPALLDLVLGSEGRLGVITDVTVRARPRPAATRHEAWAFASFEEATAALRQLAQSRTLPDVCRASDAEETRVTLRMAGRSGAALRGLTRLRRLGDPCLVILLWDGPDSKTVDARAAAARPALTAHHGRRLPGAVARAWAAHRFGAPYLRDELLRRGVLVETLETATGWSNLVPLAAAVRTAISDAFVADGTRCVVQTHVSHVYETGASLYLTVIGEAGDDPLGRWGRAKEAASRAIVEHGGTITHHHAVGVDHRAYLPDEVGELGIRLLRAAAGAVDPQAVMNPGKLFS</sequence>
<name>A0A542XDA3_9MICO</name>
<reference evidence="10 11" key="1">
    <citation type="submission" date="2019-06" db="EMBL/GenBank/DDBJ databases">
        <title>Sequencing the genomes of 1000 actinobacteria strains.</title>
        <authorList>
            <person name="Klenk H.-P."/>
        </authorList>
    </citation>
    <scope>NUCLEOTIDE SEQUENCE [LARGE SCALE GENOMIC DNA]</scope>
    <source>
        <strain evidence="10 11">DSM 24617</strain>
    </source>
</reference>
<dbReference type="RefSeq" id="WP_142005760.1">
    <property type="nucleotide sequence ID" value="NZ_CAJTBP010000001.1"/>
</dbReference>
<evidence type="ECO:0000256" key="3">
    <source>
        <dbReference type="ARBA" id="ARBA00022827"/>
    </source>
</evidence>
<dbReference type="GO" id="GO:0016491">
    <property type="term" value="F:oxidoreductase activity"/>
    <property type="evidence" value="ECO:0007669"/>
    <property type="project" value="UniProtKB-KW"/>
</dbReference>
<keyword evidence="11" id="KW-1185">Reference proteome</keyword>
<dbReference type="Gene3D" id="3.30.43.10">
    <property type="entry name" value="Uridine Diphospho-n-acetylenolpyruvylglucosamine Reductase, domain 2"/>
    <property type="match status" value="1"/>
</dbReference>
<evidence type="ECO:0000256" key="7">
    <source>
        <dbReference type="PIRSR" id="PIRSR625650-3"/>
    </source>
</evidence>
<organism evidence="10 11">
    <name type="scientific">Barrientosiimonas humi</name>
    <dbReference type="NCBI Taxonomy" id="999931"/>
    <lineage>
        <taxon>Bacteria</taxon>
        <taxon>Bacillati</taxon>
        <taxon>Actinomycetota</taxon>
        <taxon>Actinomycetes</taxon>
        <taxon>Micrococcales</taxon>
        <taxon>Dermacoccaceae</taxon>
        <taxon>Barrientosiimonas</taxon>
    </lineage>
</organism>
<feature type="binding site" evidence="7">
    <location>
        <begin position="220"/>
        <end position="223"/>
    </location>
    <ligand>
        <name>FAD</name>
        <dbReference type="ChEBI" id="CHEBI:57692"/>
    </ligand>
</feature>
<dbReference type="AlphaFoldDB" id="A0A542XDA3"/>
<evidence type="ECO:0000256" key="5">
    <source>
        <dbReference type="PIRSR" id="PIRSR625650-1"/>
    </source>
</evidence>
<dbReference type="PROSITE" id="PS51387">
    <property type="entry name" value="FAD_PCMH"/>
    <property type="match status" value="1"/>
</dbReference>